<evidence type="ECO:0000313" key="15">
    <source>
        <dbReference type="EMBL" id="PLN85520.1"/>
    </source>
</evidence>
<evidence type="ECO:0000256" key="14">
    <source>
        <dbReference type="RuleBase" id="RU361126"/>
    </source>
</evidence>
<comment type="function">
    <text evidence="14">Secreted metalloproteinase that allows assimilation of proteinaceous substrates. Shows high activities on basic nuclear substrates such as histone and protamine.</text>
</comment>
<keyword evidence="16" id="KW-1185">Reference proteome</keyword>
<feature type="active site" evidence="12">
    <location>
        <position position="162"/>
    </location>
</feature>
<keyword evidence="7 14" id="KW-0378">Hydrolase</keyword>
<evidence type="ECO:0000256" key="7">
    <source>
        <dbReference type="ARBA" id="ARBA00022801"/>
    </source>
</evidence>
<keyword evidence="14" id="KW-0964">Secreted</keyword>
<dbReference type="GO" id="GO:0046872">
    <property type="term" value="F:metal ion binding"/>
    <property type="evidence" value="ECO:0007669"/>
    <property type="project" value="UniProtKB-KW"/>
</dbReference>
<keyword evidence="10" id="KW-0865">Zymogen</keyword>
<dbReference type="InterPro" id="IPR024079">
    <property type="entry name" value="MetalloPept_cat_dom_sf"/>
</dbReference>
<dbReference type="PANTHER" id="PTHR37016:SF3">
    <property type="entry name" value="NEUTRAL PROTEASE 2-RELATED"/>
    <property type="match status" value="1"/>
</dbReference>
<keyword evidence="4 14" id="KW-0165">Cleavage on pair of basic residues</keyword>
<evidence type="ECO:0000256" key="4">
    <source>
        <dbReference type="ARBA" id="ARBA00022685"/>
    </source>
</evidence>
<feature type="signal peptide" evidence="14">
    <location>
        <begin position="1"/>
        <end position="19"/>
    </location>
</feature>
<proteinExistence type="inferred from homology"/>
<evidence type="ECO:0000256" key="9">
    <source>
        <dbReference type="ARBA" id="ARBA00023049"/>
    </source>
</evidence>
<dbReference type="EC" id="3.4.24.39" evidence="14"/>
<evidence type="ECO:0000256" key="12">
    <source>
        <dbReference type="PIRSR" id="PIRSR601384-1"/>
    </source>
</evidence>
<sequence length="234" mass="25220">MQFTFALFTAAALLAPVYSHEITHMHRRETGLKLESCTSSQQTIVEAAIQRAASLSKAAADAAVNGDAKIFEEYFRTTDTASRKEVAARFEAIANEASNFGSGTVTYNCGNELSQSDCGGSGVLAYAVSGNNKVVACPSWYKIVPAIDDCGGTDQGLAMLHELSHIAGVYSPATQDLAYKYNNLVKLPKEQAILNADTYNAYAGAIDLDCQVGESKGIELPDWMMEEIRKNNNQ</sequence>
<evidence type="ECO:0000256" key="1">
    <source>
        <dbReference type="ARBA" id="ARBA00001187"/>
    </source>
</evidence>
<feature type="binding site" evidence="13">
    <location>
        <position position="161"/>
    </location>
    <ligand>
        <name>Zn(2+)</name>
        <dbReference type="ChEBI" id="CHEBI:29105"/>
        <note>catalytic</note>
    </ligand>
</feature>
<dbReference type="GO" id="GO:0005576">
    <property type="term" value="C:extracellular region"/>
    <property type="evidence" value="ECO:0007669"/>
    <property type="project" value="UniProtKB-SubCell"/>
</dbReference>
<comment type="catalytic activity">
    <reaction evidence="1 14">
        <text>Preferential cleavage of bonds with hydrophobic residues in P1'. Also 3-Asn-|-Gln-4 and 8-Gly-|-Ser-9 bonds in insulin B chain.</text>
        <dbReference type="EC" id="3.4.24.39"/>
    </reaction>
</comment>
<dbReference type="CDD" id="cd11008">
    <property type="entry name" value="M35_deuterolysin_like"/>
    <property type="match status" value="1"/>
</dbReference>
<evidence type="ECO:0000256" key="11">
    <source>
        <dbReference type="ARBA" id="ARBA00023157"/>
    </source>
</evidence>
<dbReference type="GO" id="GO:0006508">
    <property type="term" value="P:proteolysis"/>
    <property type="evidence" value="ECO:0007669"/>
    <property type="project" value="UniProtKB-KW"/>
</dbReference>
<evidence type="ECO:0000256" key="2">
    <source>
        <dbReference type="ARBA" id="ARBA00010279"/>
    </source>
</evidence>
<keyword evidence="9 14" id="KW-0482">Metalloprotease</keyword>
<evidence type="ECO:0000256" key="13">
    <source>
        <dbReference type="PIRSR" id="PIRSR601384-2"/>
    </source>
</evidence>
<reference evidence="16" key="1">
    <citation type="submission" date="2017-12" db="EMBL/GenBank/DDBJ databases">
        <authorList>
            <consortium name="DOE Joint Genome Institute"/>
            <person name="Mondo S.J."/>
            <person name="Kjaerbolling I."/>
            <person name="Vesth T.C."/>
            <person name="Frisvad J.C."/>
            <person name="Nybo J.L."/>
            <person name="Theobald S."/>
            <person name="Kuo A."/>
            <person name="Bowyer P."/>
            <person name="Matsuda Y."/>
            <person name="Lyhne E.K."/>
            <person name="Kogle M.E."/>
            <person name="Clum A."/>
            <person name="Lipzen A."/>
            <person name="Salamov A."/>
            <person name="Ngan C.Y."/>
            <person name="Daum C."/>
            <person name="Chiniquy J."/>
            <person name="Barry K."/>
            <person name="LaButti K."/>
            <person name="Haridas S."/>
            <person name="Simmons B.A."/>
            <person name="Magnuson J.K."/>
            <person name="Mortensen U.H."/>
            <person name="Larsen T.O."/>
            <person name="Grigoriev I.V."/>
            <person name="Baker S.E."/>
            <person name="Andersen M.R."/>
            <person name="Nordberg H.P."/>
            <person name="Cantor M.N."/>
            <person name="Hua S.X."/>
        </authorList>
    </citation>
    <scope>NUCLEOTIDE SEQUENCE [LARGE SCALE GENOMIC DNA]</scope>
    <source>
        <strain evidence="16">IBT 19404</strain>
    </source>
</reference>
<dbReference type="InterPro" id="IPR050414">
    <property type="entry name" value="Fungal_M35_metalloproteases"/>
</dbReference>
<gene>
    <name evidence="15" type="ORF">BDW42DRAFT_190804</name>
</gene>
<evidence type="ECO:0000256" key="8">
    <source>
        <dbReference type="ARBA" id="ARBA00022833"/>
    </source>
</evidence>
<dbReference type="OrthoDB" id="412874at2759"/>
<organism evidence="15 16">
    <name type="scientific">Aspergillus taichungensis</name>
    <dbReference type="NCBI Taxonomy" id="482145"/>
    <lineage>
        <taxon>Eukaryota</taxon>
        <taxon>Fungi</taxon>
        <taxon>Dikarya</taxon>
        <taxon>Ascomycota</taxon>
        <taxon>Pezizomycotina</taxon>
        <taxon>Eurotiomycetes</taxon>
        <taxon>Eurotiomycetidae</taxon>
        <taxon>Eurotiales</taxon>
        <taxon>Aspergillaceae</taxon>
        <taxon>Aspergillus</taxon>
        <taxon>Aspergillus subgen. Circumdati</taxon>
    </lineage>
</organism>
<comment type="cofactor">
    <cofactor evidence="13 14">
        <name>Zn(2+)</name>
        <dbReference type="ChEBI" id="CHEBI:29105"/>
    </cofactor>
    <text evidence="13 14">Binds 1 zinc ion per subunit.</text>
</comment>
<dbReference type="AlphaFoldDB" id="A0A2J5I6H4"/>
<comment type="subcellular location">
    <subcellularLocation>
        <location evidence="14">Secreted</location>
    </subcellularLocation>
</comment>
<keyword evidence="6 14" id="KW-0732">Signal</keyword>
<feature type="binding site" evidence="13">
    <location>
        <position position="165"/>
    </location>
    <ligand>
        <name>Zn(2+)</name>
        <dbReference type="ChEBI" id="CHEBI:29105"/>
        <note>catalytic</note>
    </ligand>
</feature>
<evidence type="ECO:0000256" key="6">
    <source>
        <dbReference type="ARBA" id="ARBA00022729"/>
    </source>
</evidence>
<protein>
    <recommendedName>
        <fullName evidence="14">Neutral protease 2</fullName>
        <ecNumber evidence="14">3.4.24.39</ecNumber>
    </recommendedName>
    <alternativeName>
        <fullName evidence="14">Deuterolysin</fullName>
    </alternativeName>
</protein>
<dbReference type="SUPFAM" id="SSF55486">
    <property type="entry name" value="Metalloproteases ('zincins'), catalytic domain"/>
    <property type="match status" value="1"/>
</dbReference>
<dbReference type="Pfam" id="PF02102">
    <property type="entry name" value="Peptidase_M35"/>
    <property type="match status" value="1"/>
</dbReference>
<evidence type="ECO:0000313" key="16">
    <source>
        <dbReference type="Proteomes" id="UP000235023"/>
    </source>
</evidence>
<dbReference type="EMBL" id="KZ559504">
    <property type="protein sequence ID" value="PLN85520.1"/>
    <property type="molecule type" value="Genomic_DNA"/>
</dbReference>
<evidence type="ECO:0000256" key="10">
    <source>
        <dbReference type="ARBA" id="ARBA00023145"/>
    </source>
</evidence>
<dbReference type="Gene3D" id="3.40.390.10">
    <property type="entry name" value="Collagenase (Catalytic Domain)"/>
    <property type="match status" value="1"/>
</dbReference>
<dbReference type="GO" id="GO:0004222">
    <property type="term" value="F:metalloendopeptidase activity"/>
    <property type="evidence" value="ECO:0007669"/>
    <property type="project" value="InterPro"/>
</dbReference>
<dbReference type="PANTHER" id="PTHR37016">
    <property type="match status" value="1"/>
</dbReference>
<feature type="binding site" evidence="13">
    <location>
        <position position="176"/>
    </location>
    <ligand>
        <name>Zn(2+)</name>
        <dbReference type="ChEBI" id="CHEBI:29105"/>
        <note>catalytic</note>
    </ligand>
</feature>
<keyword evidence="8 13" id="KW-0862">Zinc</keyword>
<evidence type="ECO:0000256" key="5">
    <source>
        <dbReference type="ARBA" id="ARBA00022723"/>
    </source>
</evidence>
<feature type="chain" id="PRO_5014211024" description="Neutral protease 2" evidence="14">
    <location>
        <begin position="20"/>
        <end position="234"/>
    </location>
</feature>
<keyword evidence="5 13" id="KW-0479">Metal-binding</keyword>
<evidence type="ECO:0000256" key="3">
    <source>
        <dbReference type="ARBA" id="ARBA00022670"/>
    </source>
</evidence>
<accession>A0A2J5I6H4</accession>
<dbReference type="PRINTS" id="PR00768">
    <property type="entry name" value="DEUTEROLYSIN"/>
</dbReference>
<keyword evidence="11" id="KW-1015">Disulfide bond</keyword>
<dbReference type="InterPro" id="IPR001384">
    <property type="entry name" value="Peptidase_M35"/>
</dbReference>
<name>A0A2J5I6H4_9EURO</name>
<keyword evidence="3 14" id="KW-0645">Protease</keyword>
<comment type="similarity">
    <text evidence="2 14">Belongs to the peptidase M35 family.</text>
</comment>
<dbReference type="Proteomes" id="UP000235023">
    <property type="component" value="Unassembled WGS sequence"/>
</dbReference>